<comment type="caution">
    <text evidence="2">The sequence shown here is derived from an EMBL/GenBank/DDBJ whole genome shotgun (WGS) entry which is preliminary data.</text>
</comment>
<dbReference type="OrthoDB" id="5340910at2759"/>
<reference evidence="2" key="1">
    <citation type="submission" date="2020-06" db="EMBL/GenBank/DDBJ databases">
        <title>Draft genome of Bugula neritina, a colonial animal packing powerful symbionts and potential medicines.</title>
        <authorList>
            <person name="Rayko M."/>
        </authorList>
    </citation>
    <scope>NUCLEOTIDE SEQUENCE [LARGE SCALE GENOMIC DNA]</scope>
    <source>
        <strain evidence="2">Kwan_BN1</strain>
    </source>
</reference>
<dbReference type="SUPFAM" id="SSF55550">
    <property type="entry name" value="SH2 domain"/>
    <property type="match status" value="1"/>
</dbReference>
<evidence type="ECO:0000259" key="1">
    <source>
        <dbReference type="PROSITE" id="PS50020"/>
    </source>
</evidence>
<evidence type="ECO:0000313" key="3">
    <source>
        <dbReference type="Proteomes" id="UP000593567"/>
    </source>
</evidence>
<dbReference type="InterPro" id="IPR036860">
    <property type="entry name" value="SH2_dom_sf"/>
</dbReference>
<dbReference type="Proteomes" id="UP000593567">
    <property type="component" value="Unassembled WGS sequence"/>
</dbReference>
<name>A0A7J7KFF2_BUGNE</name>
<feature type="domain" description="WW" evidence="1">
    <location>
        <begin position="134"/>
        <end position="169"/>
    </location>
</feature>
<sequence>MEFVDDGEDNSKKTVYNSVCIECGLCCCRNRTDKRTDIYHFTVLGTRGSYYAKKGVNFKRVVDLLQYYKNNDYENHLDIPNIRLVHSLDKPDYVTPYSYASVEGRFENLLAHLRQLDEATGEEICECGIGVRDATLPNGWMMHLTPEKPKLIFFQNDELNLTQWDVPEGLWEKITPNQRRLIHENKFDSAG</sequence>
<dbReference type="InterPro" id="IPR036020">
    <property type="entry name" value="WW_dom_sf"/>
</dbReference>
<dbReference type="SUPFAM" id="SSF51045">
    <property type="entry name" value="WW domain"/>
    <property type="match status" value="1"/>
</dbReference>
<evidence type="ECO:0000313" key="2">
    <source>
        <dbReference type="EMBL" id="KAF6036358.1"/>
    </source>
</evidence>
<proteinExistence type="predicted"/>
<accession>A0A7J7KFF2</accession>
<organism evidence="2 3">
    <name type="scientific">Bugula neritina</name>
    <name type="common">Brown bryozoan</name>
    <name type="synonym">Sertularia neritina</name>
    <dbReference type="NCBI Taxonomy" id="10212"/>
    <lineage>
        <taxon>Eukaryota</taxon>
        <taxon>Metazoa</taxon>
        <taxon>Spiralia</taxon>
        <taxon>Lophotrochozoa</taxon>
        <taxon>Bryozoa</taxon>
        <taxon>Gymnolaemata</taxon>
        <taxon>Cheilostomatida</taxon>
        <taxon>Flustrina</taxon>
        <taxon>Buguloidea</taxon>
        <taxon>Bugulidae</taxon>
        <taxon>Bugula</taxon>
    </lineage>
</organism>
<gene>
    <name evidence="2" type="ORF">EB796_005325</name>
</gene>
<dbReference type="EMBL" id="VXIV02000740">
    <property type="protein sequence ID" value="KAF6036358.1"/>
    <property type="molecule type" value="Genomic_DNA"/>
</dbReference>
<dbReference type="PROSITE" id="PS50020">
    <property type="entry name" value="WW_DOMAIN_2"/>
    <property type="match status" value="1"/>
</dbReference>
<protein>
    <recommendedName>
        <fullName evidence="1">WW domain-containing protein</fullName>
    </recommendedName>
</protein>
<dbReference type="InterPro" id="IPR001202">
    <property type="entry name" value="WW_dom"/>
</dbReference>
<dbReference type="AlphaFoldDB" id="A0A7J7KFF2"/>
<keyword evidence="3" id="KW-1185">Reference proteome</keyword>